<reference evidence="6 8" key="2">
    <citation type="submission" date="2019-08" db="EMBL/GenBank/DDBJ databases">
        <title>Genome of Algoriphagus ratkowskyi IC026.</title>
        <authorList>
            <person name="Bowman J.P."/>
        </authorList>
    </citation>
    <scope>NUCLEOTIDE SEQUENCE [LARGE SCALE GENOMIC DNA]</scope>
    <source>
        <strain evidence="6 8">IC026</strain>
    </source>
</reference>
<feature type="region of interest" description="Disordered" evidence="2">
    <location>
        <begin position="34"/>
        <end position="61"/>
    </location>
</feature>
<dbReference type="Gene3D" id="2.60.120.260">
    <property type="entry name" value="Galactose-binding domain-like"/>
    <property type="match status" value="1"/>
</dbReference>
<dbReference type="PROSITE" id="PS50022">
    <property type="entry name" value="FA58C_3"/>
    <property type="match status" value="1"/>
</dbReference>
<feature type="chain" id="PRO_5016060744" evidence="3">
    <location>
        <begin position="24"/>
        <end position="767"/>
    </location>
</feature>
<evidence type="ECO:0000313" key="5">
    <source>
        <dbReference type="EMBL" id="PZX55525.1"/>
    </source>
</evidence>
<keyword evidence="8" id="KW-1185">Reference proteome</keyword>
<evidence type="ECO:0000313" key="8">
    <source>
        <dbReference type="Proteomes" id="UP000321927"/>
    </source>
</evidence>
<reference evidence="5 7" key="1">
    <citation type="submission" date="2018-06" db="EMBL/GenBank/DDBJ databases">
        <title>Genomic Encyclopedia of Archaeal and Bacterial Type Strains, Phase II (KMG-II): from individual species to whole genera.</title>
        <authorList>
            <person name="Goeker M."/>
        </authorList>
    </citation>
    <scope>NUCLEOTIDE SEQUENCE [LARGE SCALE GENOMIC DNA]</scope>
    <source>
        <strain evidence="5 7">DSM 22686</strain>
    </source>
</reference>
<dbReference type="RefSeq" id="WP_086501786.1">
    <property type="nucleotide sequence ID" value="NZ_MSSV01000011.1"/>
</dbReference>
<evidence type="ECO:0000313" key="7">
    <source>
        <dbReference type="Proteomes" id="UP000249115"/>
    </source>
</evidence>
<comment type="similarity">
    <text evidence="1">Belongs to the glycosyl hydrolase 9 (cellulase E) family.</text>
</comment>
<evidence type="ECO:0000259" key="4">
    <source>
        <dbReference type="PROSITE" id="PS50022"/>
    </source>
</evidence>
<dbReference type="InterPro" id="IPR004197">
    <property type="entry name" value="Cellulase_Ig-like"/>
</dbReference>
<dbReference type="Pfam" id="PF00754">
    <property type="entry name" value="F5_F8_type_C"/>
    <property type="match status" value="1"/>
</dbReference>
<dbReference type="Pfam" id="PF02927">
    <property type="entry name" value="CelD_N"/>
    <property type="match status" value="1"/>
</dbReference>
<protein>
    <submittedName>
        <fullName evidence="5">Cellulase-like Ig domain-containing protein</fullName>
    </submittedName>
    <submittedName>
        <fullName evidence="6">Coagulation factor 5/8 type domain-containing protein</fullName>
    </submittedName>
</protein>
<dbReference type="Proteomes" id="UP000249115">
    <property type="component" value="Unassembled WGS sequence"/>
</dbReference>
<dbReference type="SUPFAM" id="SSF49785">
    <property type="entry name" value="Galactose-binding domain-like"/>
    <property type="match status" value="1"/>
</dbReference>
<dbReference type="GO" id="GO:0005975">
    <property type="term" value="P:carbohydrate metabolic process"/>
    <property type="evidence" value="ECO:0007669"/>
    <property type="project" value="InterPro"/>
</dbReference>
<dbReference type="AlphaFoldDB" id="A0A2W7RX72"/>
<dbReference type="EMBL" id="QKZU01000009">
    <property type="protein sequence ID" value="PZX55525.1"/>
    <property type="molecule type" value="Genomic_DNA"/>
</dbReference>
<sequence length="767" mass="87084">MKYTYIKLIVFALWLSSISIVHAQQNNLSLTGTASASSSQEGFNPEKAIDGKTDPSSSWKSDSEDEFSWLMVRLPGATEILRIDLTLAASSVILPEFKLQIMHNGTWQNVQEVKGNDQKEISLELTKPVLSDRIRFFATTNKELAITELAIYGQEYVDSTAMDVKKILVNQSGYNLNRPKRFSAPSLAADADFNVVDQSTGQVVFKGKLTNHVGDFSDFNPLSLDDYAIVVAEEESFPFRIGVNWMERVSYRNMVDFMIGSRHYLGTTDAIRSLSWAWRDGDFFNWAQQSLVSLYLSNPAAFERMEQTIHYVPNDSFSEEYEGAWGALEPYAANTPDIVQLIHWDADVKISHKLEHEMQKAELAYFLYAWPYLKQWLPQQNFDVVYAYLQQTWEKETVEEYSTTKYDLSPSHNLLALKTKLGTTKGELPPGHSVIPNLIMFEAAKSKGDPEAQKYFDAAFNQLDWMIKNLDWNDPMTTKGQRMSEHITMRAFAFFFSEYPEKSPSGLKSKVADWAKVAISRSNNYWDFRKFSEDEWTPPSWNETGNVLGLPAALFSAMSVLEDQEIKHSLEILAWSHFDNSFGRNPTGRHFSFRGPAEIEGVELGWYSFHKGGIGLLDEVKFVFDGSPKSFHYPNHPEVGDLGWTEGWVQFNTAFNTSMGYMANYYTSITMEQQSDELIIKLKASLNFDPTKKEPVNLLLSNSNGQDIWVELVEESPYSDVYIGKFKITKGSVESGAKSLAVKSGDELTVKYGYGFMEKVAKLTVEN</sequence>
<feature type="domain" description="F5/8 type C" evidence="4">
    <location>
        <begin position="13"/>
        <end position="154"/>
    </location>
</feature>
<evidence type="ECO:0000256" key="1">
    <source>
        <dbReference type="ARBA" id="ARBA00007072"/>
    </source>
</evidence>
<dbReference type="SUPFAM" id="SSF81296">
    <property type="entry name" value="E set domains"/>
    <property type="match status" value="1"/>
</dbReference>
<keyword evidence="3" id="KW-0732">Signal</keyword>
<evidence type="ECO:0000313" key="6">
    <source>
        <dbReference type="EMBL" id="TXD79563.1"/>
    </source>
</evidence>
<dbReference type="Proteomes" id="UP000321927">
    <property type="component" value="Unassembled WGS sequence"/>
</dbReference>
<dbReference type="EMBL" id="VORV01000001">
    <property type="protein sequence ID" value="TXD79563.1"/>
    <property type="molecule type" value="Genomic_DNA"/>
</dbReference>
<comment type="caution">
    <text evidence="5">The sequence shown here is derived from an EMBL/GenBank/DDBJ whole genome shotgun (WGS) entry which is preliminary data.</text>
</comment>
<dbReference type="OrthoDB" id="714059at2"/>
<accession>A0A2W7RX72</accession>
<evidence type="ECO:0000256" key="2">
    <source>
        <dbReference type="SAM" id="MobiDB-lite"/>
    </source>
</evidence>
<dbReference type="InterPro" id="IPR000421">
    <property type="entry name" value="FA58C"/>
</dbReference>
<dbReference type="InterPro" id="IPR013783">
    <property type="entry name" value="Ig-like_fold"/>
</dbReference>
<gene>
    <name evidence="6" type="ORF">ESW18_00035</name>
    <name evidence="5" type="ORF">LV84_02664</name>
</gene>
<dbReference type="InterPro" id="IPR008979">
    <property type="entry name" value="Galactose-bd-like_sf"/>
</dbReference>
<evidence type="ECO:0000256" key="3">
    <source>
        <dbReference type="SAM" id="SignalP"/>
    </source>
</evidence>
<dbReference type="InterPro" id="IPR014756">
    <property type="entry name" value="Ig_E-set"/>
</dbReference>
<name>A0A2W7RX72_9BACT</name>
<dbReference type="CDD" id="cd02850">
    <property type="entry name" value="E_set_Cellulase_N"/>
    <property type="match status" value="1"/>
</dbReference>
<proteinExistence type="inferred from homology"/>
<organism evidence="5 7">
    <name type="scientific">Algoriphagus ratkowskyi</name>
    <dbReference type="NCBI Taxonomy" id="57028"/>
    <lineage>
        <taxon>Bacteria</taxon>
        <taxon>Pseudomonadati</taxon>
        <taxon>Bacteroidota</taxon>
        <taxon>Cytophagia</taxon>
        <taxon>Cytophagales</taxon>
        <taxon>Cyclobacteriaceae</taxon>
        <taxon>Algoriphagus</taxon>
    </lineage>
</organism>
<dbReference type="GO" id="GO:0008810">
    <property type="term" value="F:cellulase activity"/>
    <property type="evidence" value="ECO:0007669"/>
    <property type="project" value="InterPro"/>
</dbReference>
<dbReference type="Gene3D" id="2.60.40.10">
    <property type="entry name" value="Immunoglobulins"/>
    <property type="match status" value="1"/>
</dbReference>
<feature type="signal peptide" evidence="3">
    <location>
        <begin position="1"/>
        <end position="23"/>
    </location>
</feature>